<keyword evidence="7" id="KW-1185">Reference proteome</keyword>
<accession>A0A167XTP1</accession>
<dbReference type="SUPFAM" id="SSF103473">
    <property type="entry name" value="MFS general substrate transporter"/>
    <property type="match status" value="1"/>
</dbReference>
<feature type="transmembrane region" description="Helical" evidence="5">
    <location>
        <begin position="108"/>
        <end position="130"/>
    </location>
</feature>
<evidence type="ECO:0000256" key="1">
    <source>
        <dbReference type="ARBA" id="ARBA00004141"/>
    </source>
</evidence>
<organism evidence="6 7">
    <name type="scientific">Moelleriella libera RCEF 2490</name>
    <dbReference type="NCBI Taxonomy" id="1081109"/>
    <lineage>
        <taxon>Eukaryota</taxon>
        <taxon>Fungi</taxon>
        <taxon>Dikarya</taxon>
        <taxon>Ascomycota</taxon>
        <taxon>Pezizomycotina</taxon>
        <taxon>Sordariomycetes</taxon>
        <taxon>Hypocreomycetidae</taxon>
        <taxon>Hypocreales</taxon>
        <taxon>Clavicipitaceae</taxon>
        <taxon>Moelleriella</taxon>
    </lineage>
</organism>
<evidence type="ECO:0000313" key="7">
    <source>
        <dbReference type="Proteomes" id="UP000078544"/>
    </source>
</evidence>
<dbReference type="AlphaFoldDB" id="A0A167XTP1"/>
<evidence type="ECO:0000256" key="5">
    <source>
        <dbReference type="SAM" id="Phobius"/>
    </source>
</evidence>
<dbReference type="GO" id="GO:0015174">
    <property type="term" value="F:basic amino acid transmembrane transporter activity"/>
    <property type="evidence" value="ECO:0007669"/>
    <property type="project" value="TreeGrafter"/>
</dbReference>
<evidence type="ECO:0000256" key="4">
    <source>
        <dbReference type="ARBA" id="ARBA00023136"/>
    </source>
</evidence>
<comment type="subcellular location">
    <subcellularLocation>
        <location evidence="1">Membrane</location>
        <topology evidence="1">Multi-pass membrane protein</topology>
    </subcellularLocation>
</comment>
<keyword evidence="4 5" id="KW-0472">Membrane</keyword>
<feature type="transmembrane region" description="Helical" evidence="5">
    <location>
        <begin position="62"/>
        <end position="87"/>
    </location>
</feature>
<dbReference type="PANTHER" id="PTHR23501:SF67">
    <property type="entry name" value="MFS MULTIDRUG EFFLUX TRANSPORTER (EUROFUNG)"/>
    <property type="match status" value="1"/>
</dbReference>
<feature type="transmembrane region" description="Helical" evidence="5">
    <location>
        <begin position="36"/>
        <end position="56"/>
    </location>
</feature>
<sequence>MSATDSGLRLVLPVLISSAIGAFTGFAISWTRRLKWPLVCGAAWYLVGTVCLSSLQRDFAPVVFFLTLLPSSIGGGFQFPGSFMAILASSAQAEQAVVSSTLILWRSLGSVLGVAVSSLILQNALVYWLAFYVSGDRKDSVVEKVRSSVEAVVLLEQPYRDQVIEAYEASLRITFASLVLVAAASLALVSPIKMAKLSAKGSRRRDTK</sequence>
<protein>
    <submittedName>
        <fullName evidence="6">Multidrug resistance protein fnx1</fullName>
    </submittedName>
</protein>
<dbReference type="GO" id="GO:0000329">
    <property type="term" value="C:fungal-type vacuole membrane"/>
    <property type="evidence" value="ECO:0007669"/>
    <property type="project" value="TreeGrafter"/>
</dbReference>
<dbReference type="InterPro" id="IPR036259">
    <property type="entry name" value="MFS_trans_sf"/>
</dbReference>
<reference evidence="6 7" key="1">
    <citation type="journal article" date="2016" name="Genome Biol. Evol.">
        <title>Divergent and convergent evolution of fungal pathogenicity.</title>
        <authorList>
            <person name="Shang Y."/>
            <person name="Xiao G."/>
            <person name="Zheng P."/>
            <person name="Cen K."/>
            <person name="Zhan S."/>
            <person name="Wang C."/>
        </authorList>
    </citation>
    <scope>NUCLEOTIDE SEQUENCE [LARGE SCALE GENOMIC DNA]</scope>
    <source>
        <strain evidence="6 7">RCEF 2490</strain>
    </source>
</reference>
<dbReference type="Proteomes" id="UP000078544">
    <property type="component" value="Unassembled WGS sequence"/>
</dbReference>
<name>A0A167XTP1_9HYPO</name>
<feature type="transmembrane region" description="Helical" evidence="5">
    <location>
        <begin position="6"/>
        <end position="29"/>
    </location>
</feature>
<keyword evidence="3 5" id="KW-1133">Transmembrane helix</keyword>
<proteinExistence type="predicted"/>
<comment type="caution">
    <text evidence="6">The sequence shown here is derived from an EMBL/GenBank/DDBJ whole genome shotgun (WGS) entry which is preliminary data.</text>
</comment>
<keyword evidence="2 5" id="KW-0812">Transmembrane</keyword>
<evidence type="ECO:0000256" key="2">
    <source>
        <dbReference type="ARBA" id="ARBA00022692"/>
    </source>
</evidence>
<evidence type="ECO:0000313" key="6">
    <source>
        <dbReference type="EMBL" id="KZZ90452.1"/>
    </source>
</evidence>
<evidence type="ECO:0000256" key="3">
    <source>
        <dbReference type="ARBA" id="ARBA00022989"/>
    </source>
</evidence>
<dbReference type="OrthoDB" id="419537at2759"/>
<dbReference type="PANTHER" id="PTHR23501">
    <property type="entry name" value="MAJOR FACILITATOR SUPERFAMILY"/>
    <property type="match status" value="1"/>
</dbReference>
<gene>
    <name evidence="6" type="ORF">AAL_07138</name>
</gene>
<feature type="transmembrane region" description="Helical" evidence="5">
    <location>
        <begin position="173"/>
        <end position="195"/>
    </location>
</feature>
<dbReference type="EMBL" id="AZGY01000021">
    <property type="protein sequence ID" value="KZZ90452.1"/>
    <property type="molecule type" value="Genomic_DNA"/>
</dbReference>